<dbReference type="Pfam" id="PF13585">
    <property type="entry name" value="CHU_C"/>
    <property type="match status" value="1"/>
</dbReference>
<dbReference type="EMBL" id="VOXD01000014">
    <property type="protein sequence ID" value="TXF89447.1"/>
    <property type="molecule type" value="Genomic_DNA"/>
</dbReference>
<protein>
    <submittedName>
        <fullName evidence="2">Gliding motility-associated C-terminal domain-containing protein</fullName>
    </submittedName>
</protein>
<keyword evidence="1" id="KW-0812">Transmembrane</keyword>
<dbReference type="Proteomes" id="UP000321907">
    <property type="component" value="Unassembled WGS sequence"/>
</dbReference>
<name>A0A5C7FED5_9BACT</name>
<evidence type="ECO:0000313" key="2">
    <source>
        <dbReference type="EMBL" id="TXF89447.1"/>
    </source>
</evidence>
<proteinExistence type="predicted"/>
<reference evidence="2 3" key="1">
    <citation type="submission" date="2019-08" db="EMBL/GenBank/DDBJ databases">
        <title>Lewinella sp. strain SSH13 Genome sequencing and assembly.</title>
        <authorList>
            <person name="Kim I."/>
        </authorList>
    </citation>
    <scope>NUCLEOTIDE SEQUENCE [LARGE SCALE GENOMIC DNA]</scope>
    <source>
        <strain evidence="2 3">SSH13</strain>
    </source>
</reference>
<evidence type="ECO:0000256" key="1">
    <source>
        <dbReference type="SAM" id="Phobius"/>
    </source>
</evidence>
<sequence length="1838" mass="199497">MNRFERWWMPMRSMCPDIQTRRLRIFADEFYSSPPLRGSRLITSIVPNIMFFLPYVRRVIAVFFFIAVISGSVSSADYFWVGGSGNWSDISHWATTSGGSTTHAQAPTSNDDVYFDANSFSGPMEMVVLNTDVNFCRSMSWSGATGNPVFLGGRGVTLNIFGSLELIDAMDYRFDGTCVFTGTTANDVDFRGNTAGYILEFAGTGEWTLQGDVAVDSILLFNEGTLRTSGRAVTTRYLRTDSDAPRTLELGASTITITANTWRPYPNSYATINSQPLWVDARNLTLDAGTSTIDLTGSQVDVFLEGPGTLNFNEVVLSAPAGSSNIRNWTDQNGFASEPTVSYSRLNLLHRTLLEGDYTIGELELHSGQQYRFLSGATFTLGDLIANGDCQGTVDLSSTATDPAIFSASSPITTDYTSLRAISATGGGTFTANNAIDLGNNDGWTLNARPNESFYWVGNNGNWNNPNNWSFSSGGPVSGCVPSLADDVFFDGASFDGANRTVTINVENAACRNMSWAGASFSPTFAGPKQNRMQIGGSLNFIPDMEHSFEGTYVFSSNLTGNTITTAGQPLNRNAIFEGNGEWILQDSLYVYFELQIKSGIFRTNDQAVSTNFFYSREPNPREIYLGDSRLTIESRQDSFYYCEVSLLSENLLFDAGTSIINLEGADNGSVNVYGADPMAFNVINFFIPLASFYQNIFDPAFNPTVIVDSMSFYNSGFLAGNNAINYLQLAPGRTYELRAGDQQTIDELVSNGSCADGLTTIISDFPDQTAQISLPPAQTFERLYLRDIELTAGAPAIADASVDGGGNTGWQINQETNRTLFWVGGDGEWFDPAHWSLTSGGAGGECVPTMIDDVIIDENSGGAIDFAVNNNSDRYINCHDINWTPGLTNLNYFNGNRMRISGSFTNEGNMNLGAYWVYFSGTSNHTITTGNARFFDFIFEQTGTYTFLDDFLGANLIHQRGNINFNDLTGDLDRFTVVQSPAPKFINLGDAHLRLHWNYDGFTGAFSAYGAANVTIDPGNSLVELTGTSGAVRADHGVTFNDVLFSNASGNGLFVQEESATIDVTASSVIFNGNGRLDLELTTDTLIFAPGKSYTFKADADQTINKYWQTIGNNCTPIALQSSINGTQARAQVPGDGKIIADFVQMRNITGVGGADFLAGSRSTDIGNSNVNWLFETAPQFQTVGFLGQDRAICEGEDIVLDAFNFSPGEQYLWQDGSTDSTFTTDQSGTFFVEVTFQNSCLIRDTITVLDAQAFEVDLPEDPVICTGDTLILSADSGLNSADYLWQDGSTEPTFSAFASGLYKVTVDLGGCLKSDSTMLTVLPSPTVDLGDDRVVACAGEDFTLTASVDADNFMWQDGSTETTFTGDQPGIYFVEASNGQCSVRDSVEVVYVTPNTVNLGNDSTLCTAPELLLDAGNPGYTYQWQDGSTGQTFTATTSGQYFVTIDSAGCTSSDTINLVFPRFDDLDVVDGYEICEGETFRLTTQVPADAIRWSNGQTGLNFSTATEGIFTAEFDFGPCTLTKDFVVDFLAPPVVELGPDVSECEGIPVVLDAGISGVWQDGSTSSSFTTLEAGQYKVIVTDGPCVVADSVNVSFLAAPEFSLGDDQEACEDDQLMVSVSPANLGLITWDDGEMDVTRTFTESALRFVEVEDANGCIARDSVLLTFHAPPVLDLGQDTTVCDDEAFTLQAVAGVGNLTWSDGSTGPTYLVPAPGTIRAFLEDDYCTVSDTVEVAFQSCIKFDDYMPTAFSPNFDGINDEFGMMYNDRVEILEYSMEVFDRWGSPVFRSESIDDLWDGTKDGEQVEIGVFVYVIEVVYRDDRETGSRVISGDVMVVR</sequence>
<dbReference type="OrthoDB" id="7794186at2"/>
<comment type="caution">
    <text evidence="2">The sequence shown here is derived from an EMBL/GenBank/DDBJ whole genome shotgun (WGS) entry which is preliminary data.</text>
</comment>
<accession>A0A5C7FED5</accession>
<gene>
    <name evidence="2" type="ORF">FUA23_10805</name>
</gene>
<evidence type="ECO:0000313" key="3">
    <source>
        <dbReference type="Proteomes" id="UP000321907"/>
    </source>
</evidence>
<keyword evidence="1" id="KW-1133">Transmembrane helix</keyword>
<feature type="transmembrane region" description="Helical" evidence="1">
    <location>
        <begin position="59"/>
        <end position="81"/>
    </location>
</feature>
<keyword evidence="1" id="KW-0472">Membrane</keyword>
<keyword evidence="3" id="KW-1185">Reference proteome</keyword>
<organism evidence="2 3">
    <name type="scientific">Neolewinella aurantiaca</name>
    <dbReference type="NCBI Taxonomy" id="2602767"/>
    <lineage>
        <taxon>Bacteria</taxon>
        <taxon>Pseudomonadati</taxon>
        <taxon>Bacteroidota</taxon>
        <taxon>Saprospiria</taxon>
        <taxon>Saprospirales</taxon>
        <taxon>Lewinellaceae</taxon>
        <taxon>Neolewinella</taxon>
    </lineage>
</organism>